<dbReference type="Proteomes" id="UP000280455">
    <property type="component" value="Chromosome"/>
</dbReference>
<name>A0AAD0ZFI3_9PSED</name>
<proteinExistence type="predicted"/>
<protein>
    <recommendedName>
        <fullName evidence="3">Phage tail assembly protein</fullName>
    </recommendedName>
</protein>
<evidence type="ECO:0000313" key="2">
    <source>
        <dbReference type="Proteomes" id="UP000280455"/>
    </source>
</evidence>
<evidence type="ECO:0008006" key="3">
    <source>
        <dbReference type="Google" id="ProtNLM"/>
    </source>
</evidence>
<dbReference type="AlphaFoldDB" id="A0AAD0ZFI3"/>
<dbReference type="Pfam" id="PF10109">
    <property type="entry name" value="Phage_TAC_7"/>
    <property type="match status" value="1"/>
</dbReference>
<reference evidence="1 2" key="1">
    <citation type="submission" date="2018-03" db="EMBL/GenBank/DDBJ databases">
        <title>Diversity of phytobeneficial traits revealed by whole-genome analysis of worldwide-isolated phenazine-producing Pseudomonas spp.</title>
        <authorList>
            <person name="Biessy A."/>
            <person name="Novinscak A."/>
            <person name="Blom J."/>
            <person name="Leger G."/>
            <person name="Thomashow L.S."/>
            <person name="Cazorla F.M."/>
            <person name="Josic D."/>
            <person name="Filion M."/>
        </authorList>
    </citation>
    <scope>NUCLEOTIDE SEQUENCE [LARGE SCALE GENOMIC DNA]</scope>
    <source>
        <strain evidence="1 2">ChPhzS24</strain>
    </source>
</reference>
<sequence>MSWTPPIHALLCPITADDESQIAQIQLKPLFYAAQKEALARAGDDEDDQFFELAKLATGLSANELDQLKRPDYVSIAQYVHDMSTRPAAYFLQQGVESETASDTLDDGPAQDDLDQVNLLLPLDVAGQRLTSLTLEMPALRATKVMKKLKTTKERAEFITAHCTGLMLPDLALLSVPDWTQLQERIDDFLNKPAAFFRSATSK</sequence>
<dbReference type="RefSeq" id="WP_016701995.1">
    <property type="nucleotide sequence ID" value="NZ_CP027720.1"/>
</dbReference>
<dbReference type="EMBL" id="CP027750">
    <property type="protein sequence ID" value="AZE28048.1"/>
    <property type="molecule type" value="Genomic_DNA"/>
</dbReference>
<gene>
    <name evidence="1" type="ORF">C4K07_1244</name>
</gene>
<evidence type="ECO:0000313" key="1">
    <source>
        <dbReference type="EMBL" id="AZE28048.1"/>
    </source>
</evidence>
<dbReference type="InterPro" id="IPR019289">
    <property type="entry name" value="Phage_tail_E/E"/>
</dbReference>
<organism evidence="1 2">
    <name type="scientific">Pseudomonas chlororaphis subsp. aureofaciens</name>
    <dbReference type="NCBI Taxonomy" id="587851"/>
    <lineage>
        <taxon>Bacteria</taxon>
        <taxon>Pseudomonadati</taxon>
        <taxon>Pseudomonadota</taxon>
        <taxon>Gammaproteobacteria</taxon>
        <taxon>Pseudomonadales</taxon>
        <taxon>Pseudomonadaceae</taxon>
        <taxon>Pseudomonas</taxon>
    </lineage>
</organism>
<accession>A0AAD0ZFI3</accession>